<evidence type="ECO:0000313" key="3">
    <source>
        <dbReference type="Proteomes" id="UP000724874"/>
    </source>
</evidence>
<dbReference type="Proteomes" id="UP000724874">
    <property type="component" value="Unassembled WGS sequence"/>
</dbReference>
<gene>
    <name evidence="2" type="ORF">CPB84DRAFT_1847196</name>
</gene>
<feature type="region of interest" description="Disordered" evidence="1">
    <location>
        <begin position="1"/>
        <end position="22"/>
    </location>
</feature>
<organism evidence="2 3">
    <name type="scientific">Gymnopilus junonius</name>
    <name type="common">Spectacular rustgill mushroom</name>
    <name type="synonym">Gymnopilus spectabilis subsp. junonius</name>
    <dbReference type="NCBI Taxonomy" id="109634"/>
    <lineage>
        <taxon>Eukaryota</taxon>
        <taxon>Fungi</taxon>
        <taxon>Dikarya</taxon>
        <taxon>Basidiomycota</taxon>
        <taxon>Agaricomycotina</taxon>
        <taxon>Agaricomycetes</taxon>
        <taxon>Agaricomycetidae</taxon>
        <taxon>Agaricales</taxon>
        <taxon>Agaricineae</taxon>
        <taxon>Hymenogastraceae</taxon>
        <taxon>Gymnopilus</taxon>
    </lineage>
</organism>
<comment type="caution">
    <text evidence="2">The sequence shown here is derived from an EMBL/GenBank/DDBJ whole genome shotgun (WGS) entry which is preliminary data.</text>
</comment>
<evidence type="ECO:0008006" key="4">
    <source>
        <dbReference type="Google" id="ProtNLM"/>
    </source>
</evidence>
<reference evidence="2" key="1">
    <citation type="submission" date="2020-11" db="EMBL/GenBank/DDBJ databases">
        <authorList>
            <consortium name="DOE Joint Genome Institute"/>
            <person name="Ahrendt S."/>
            <person name="Riley R."/>
            <person name="Andreopoulos W."/>
            <person name="LaButti K."/>
            <person name="Pangilinan J."/>
            <person name="Ruiz-duenas F.J."/>
            <person name="Barrasa J.M."/>
            <person name="Sanchez-Garcia M."/>
            <person name="Camarero S."/>
            <person name="Miyauchi S."/>
            <person name="Serrano A."/>
            <person name="Linde D."/>
            <person name="Babiker R."/>
            <person name="Drula E."/>
            <person name="Ayuso-Fernandez I."/>
            <person name="Pacheco R."/>
            <person name="Padilla G."/>
            <person name="Ferreira P."/>
            <person name="Barriuso J."/>
            <person name="Kellner H."/>
            <person name="Castanera R."/>
            <person name="Alfaro M."/>
            <person name="Ramirez L."/>
            <person name="Pisabarro A.G."/>
            <person name="Kuo A."/>
            <person name="Tritt A."/>
            <person name="Lipzen A."/>
            <person name="He G."/>
            <person name="Yan M."/>
            <person name="Ng V."/>
            <person name="Cullen D."/>
            <person name="Martin F."/>
            <person name="Rosso M.-N."/>
            <person name="Henrissat B."/>
            <person name="Hibbett D."/>
            <person name="Martinez A.T."/>
            <person name="Grigoriev I.V."/>
        </authorList>
    </citation>
    <scope>NUCLEOTIDE SEQUENCE</scope>
    <source>
        <strain evidence="2">AH 44721</strain>
    </source>
</reference>
<feature type="region of interest" description="Disordered" evidence="1">
    <location>
        <begin position="327"/>
        <end position="355"/>
    </location>
</feature>
<evidence type="ECO:0000256" key="1">
    <source>
        <dbReference type="SAM" id="MobiDB-lite"/>
    </source>
</evidence>
<evidence type="ECO:0000313" key="2">
    <source>
        <dbReference type="EMBL" id="KAF8900751.1"/>
    </source>
</evidence>
<feature type="compositionally biased region" description="Low complexity" evidence="1">
    <location>
        <begin position="1"/>
        <end position="18"/>
    </location>
</feature>
<name>A0A9P5NPI3_GYMJU</name>
<keyword evidence="3" id="KW-1185">Reference proteome</keyword>
<sequence>MYSSSSGGSTDNSDGPPSTSVSEAAAIQEEGHISDGLKRRIIEATFDLSANRCLITNAREAVRYCHALSRMTPEHIIARLEYSWGIQYGQMNVDSSLNVFYLTSELHRSFHRGFWILMPEDIRFLDIYENHTIRGLHGNNFWSYCRQAGPYKYRLLASSYLSSETLTHHFMHNAQTGGNTRMQYEYPFHNFPVLTSHVHPRFAICHAGHVLSKRWPDFMSPHLGTRAQRTIMVILRIYKLWTTRIPQNAGNWFLQRISSTGQFQLEDGDSETSDRTRTRRYDWALDRREGGIHPPTSTLTSDSVLAFDLLNSQQGYEGISVSQWLNGIQSSPSEGPIHNGVEPHEEAVGRRQRNQ</sequence>
<protein>
    <recommendedName>
        <fullName evidence="4">HNH nuclease domain-containing protein</fullName>
    </recommendedName>
</protein>
<dbReference type="AlphaFoldDB" id="A0A9P5NPI3"/>
<dbReference type="OrthoDB" id="3133596at2759"/>
<accession>A0A9P5NPI3</accession>
<dbReference type="EMBL" id="JADNYJ010000046">
    <property type="protein sequence ID" value="KAF8900751.1"/>
    <property type="molecule type" value="Genomic_DNA"/>
</dbReference>
<proteinExistence type="predicted"/>